<dbReference type="SUPFAM" id="SSF52833">
    <property type="entry name" value="Thioredoxin-like"/>
    <property type="match status" value="1"/>
</dbReference>
<comment type="catalytic activity">
    <reaction evidence="1">
        <text>2-hydroxychromene-2-carboxylate = (3E)-4-(2-hydroxyphenyl)-2-oxobut-3-enoate</text>
        <dbReference type="Rhea" id="RHEA:27401"/>
        <dbReference type="ChEBI" id="CHEBI:59350"/>
        <dbReference type="ChEBI" id="CHEBI:59353"/>
        <dbReference type="EC" id="5.99.1.4"/>
    </reaction>
</comment>
<feature type="domain" description="DSBA-like thioredoxin" evidence="3">
    <location>
        <begin position="3"/>
        <end position="195"/>
    </location>
</feature>
<organism evidence="4 5">
    <name type="scientific">Pigmentiphaga kullae</name>
    <dbReference type="NCBI Taxonomy" id="151784"/>
    <lineage>
        <taxon>Bacteria</taxon>
        <taxon>Pseudomonadati</taxon>
        <taxon>Pseudomonadota</taxon>
        <taxon>Betaproteobacteria</taxon>
        <taxon>Burkholderiales</taxon>
        <taxon>Alcaligenaceae</taxon>
        <taxon>Pigmentiphaga</taxon>
    </lineage>
</organism>
<evidence type="ECO:0000313" key="4">
    <source>
        <dbReference type="EMBL" id="RZS84476.1"/>
    </source>
</evidence>
<dbReference type="Pfam" id="PF01323">
    <property type="entry name" value="DSBA"/>
    <property type="match status" value="1"/>
</dbReference>
<dbReference type="RefSeq" id="WP_130355834.1">
    <property type="nucleotide sequence ID" value="NZ_SGXC01000001.1"/>
</dbReference>
<sequence>MKTLTFYFSLLSPWVYMAGPRLHELAAETGTRIVYRPIDLLRVFRETGGAPLAGLHPSRRAYRGVERTRWARHLGMPINDQPRHHPVDESLAACSVLAAERAGLPVWPLAQAILAGVWVRDLDISDPETLVRIADEAGYPGRELVAGGDAPSCRGLFEDHTREALANGIFGVPSFVIDGELFFGQDRLDFVRRALV</sequence>
<dbReference type="GO" id="GO:0006749">
    <property type="term" value="P:glutathione metabolic process"/>
    <property type="evidence" value="ECO:0007669"/>
    <property type="project" value="TreeGrafter"/>
</dbReference>
<keyword evidence="5" id="KW-1185">Reference proteome</keyword>
<keyword evidence="1 4" id="KW-0413">Isomerase</keyword>
<dbReference type="InterPro" id="IPR036249">
    <property type="entry name" value="Thioredoxin-like_sf"/>
</dbReference>
<evidence type="ECO:0000256" key="1">
    <source>
        <dbReference type="PIRNR" id="PIRNR006386"/>
    </source>
</evidence>
<dbReference type="EC" id="5.99.1.4" evidence="1"/>
<comment type="similarity">
    <text evidence="1">Belongs to the GST superfamily. NadH family.</text>
</comment>
<dbReference type="AlphaFoldDB" id="A0A4Q7NHX3"/>
<reference evidence="4 5" key="1">
    <citation type="submission" date="2019-02" db="EMBL/GenBank/DDBJ databases">
        <title>Genomic Encyclopedia of Type Strains, Phase IV (KMG-IV): sequencing the most valuable type-strain genomes for metagenomic binning, comparative biology and taxonomic classification.</title>
        <authorList>
            <person name="Goeker M."/>
        </authorList>
    </citation>
    <scope>NUCLEOTIDE SEQUENCE [LARGE SCALE GENOMIC DNA]</scope>
    <source>
        <strain evidence="4 5">K24</strain>
    </source>
</reference>
<name>A0A4Q7NHX3_9BURK</name>
<dbReference type="CDD" id="cd03022">
    <property type="entry name" value="DsbA_HCCA_Iso"/>
    <property type="match status" value="1"/>
</dbReference>
<dbReference type="GO" id="GO:1901170">
    <property type="term" value="P:naphthalene catabolic process"/>
    <property type="evidence" value="ECO:0007669"/>
    <property type="project" value="InterPro"/>
</dbReference>
<evidence type="ECO:0000259" key="3">
    <source>
        <dbReference type="Pfam" id="PF01323"/>
    </source>
</evidence>
<dbReference type="InterPro" id="IPR014440">
    <property type="entry name" value="HCCAis_GSTk"/>
</dbReference>
<comment type="caution">
    <text evidence="4">The sequence shown here is derived from an EMBL/GenBank/DDBJ whole genome shotgun (WGS) entry which is preliminary data.</text>
</comment>
<evidence type="ECO:0000313" key="5">
    <source>
        <dbReference type="Proteomes" id="UP000292445"/>
    </source>
</evidence>
<dbReference type="InterPro" id="IPR001853">
    <property type="entry name" value="DSBA-like_thioredoxin_dom"/>
</dbReference>
<dbReference type="PANTHER" id="PTHR42943">
    <property type="entry name" value="GLUTATHIONE S-TRANSFERASE KAPPA"/>
    <property type="match status" value="1"/>
</dbReference>
<dbReference type="Gene3D" id="3.40.30.10">
    <property type="entry name" value="Glutaredoxin"/>
    <property type="match status" value="1"/>
</dbReference>
<evidence type="ECO:0000256" key="2">
    <source>
        <dbReference type="PIRSR" id="PIRSR006386-1"/>
    </source>
</evidence>
<dbReference type="OrthoDB" id="8560325at2"/>
<dbReference type="InterPro" id="IPR044087">
    <property type="entry name" value="NahD-like"/>
</dbReference>
<proteinExistence type="inferred from homology"/>
<dbReference type="Proteomes" id="UP000292445">
    <property type="component" value="Unassembled WGS sequence"/>
</dbReference>
<dbReference type="GO" id="GO:0004602">
    <property type="term" value="F:glutathione peroxidase activity"/>
    <property type="evidence" value="ECO:0007669"/>
    <property type="project" value="TreeGrafter"/>
</dbReference>
<dbReference type="GO" id="GO:0004364">
    <property type="term" value="F:glutathione transferase activity"/>
    <property type="evidence" value="ECO:0007669"/>
    <property type="project" value="TreeGrafter"/>
</dbReference>
<dbReference type="PIRSF" id="PIRSF006386">
    <property type="entry name" value="HCCAis_GSTk"/>
    <property type="match status" value="1"/>
</dbReference>
<accession>A0A4Q7NHX3</accession>
<dbReference type="PANTHER" id="PTHR42943:SF13">
    <property type="entry name" value="GLUTATHIONE S-TRANSFERASE KAPPA-RELATED"/>
    <property type="match status" value="1"/>
</dbReference>
<dbReference type="GO" id="GO:0018845">
    <property type="term" value="F:2-hydroxychromene-2-carboxylate isomerase activity"/>
    <property type="evidence" value="ECO:0007669"/>
    <property type="project" value="UniProtKB-UniRule"/>
</dbReference>
<gene>
    <name evidence="4" type="ORF">EV675_0493</name>
</gene>
<dbReference type="EMBL" id="SGXC01000001">
    <property type="protein sequence ID" value="RZS84476.1"/>
    <property type="molecule type" value="Genomic_DNA"/>
</dbReference>
<dbReference type="InterPro" id="IPR051924">
    <property type="entry name" value="GST_Kappa/NadH"/>
</dbReference>
<feature type="active site" description="Nucleophile" evidence="2">
    <location>
        <position position="12"/>
    </location>
</feature>
<protein>
    <recommendedName>
        <fullName evidence="1">2-hydroxychromene-2-carboxylate isomerase</fullName>
        <ecNumber evidence="1">5.99.1.4</ecNumber>
    </recommendedName>
</protein>